<dbReference type="EMBL" id="AGZP01000015">
    <property type="protein sequence ID" value="EKN11267.1"/>
    <property type="molecule type" value="Genomic_DNA"/>
</dbReference>
<gene>
    <name evidence="1" type="ORF">HMPREF1077_01525</name>
</gene>
<organism evidence="1 2">
    <name type="scientific">Parabacteroides johnsonii CL02T12C29</name>
    <dbReference type="NCBI Taxonomy" id="999419"/>
    <lineage>
        <taxon>Bacteria</taxon>
        <taxon>Pseudomonadati</taxon>
        <taxon>Bacteroidota</taxon>
        <taxon>Bacteroidia</taxon>
        <taxon>Bacteroidales</taxon>
        <taxon>Tannerellaceae</taxon>
        <taxon>Parabacteroides</taxon>
    </lineage>
</organism>
<comment type="caution">
    <text evidence="1">The sequence shown here is derived from an EMBL/GenBank/DDBJ whole genome shotgun (WGS) entry which is preliminary data.</text>
</comment>
<proteinExistence type="predicted"/>
<dbReference type="Proteomes" id="UP000001218">
    <property type="component" value="Unassembled WGS sequence"/>
</dbReference>
<protein>
    <submittedName>
        <fullName evidence="1">Uncharacterized protein</fullName>
    </submittedName>
</protein>
<dbReference type="HOGENOM" id="CLU_214454_0_0_10"/>
<evidence type="ECO:0000313" key="2">
    <source>
        <dbReference type="Proteomes" id="UP000001218"/>
    </source>
</evidence>
<evidence type="ECO:0000313" key="1">
    <source>
        <dbReference type="EMBL" id="EKN11267.1"/>
    </source>
</evidence>
<accession>K5YCV5</accession>
<dbReference type="AlphaFoldDB" id="K5YCV5"/>
<reference evidence="1 2" key="1">
    <citation type="submission" date="2012-02" db="EMBL/GenBank/DDBJ databases">
        <title>The Genome Sequence of Parabacteroides johnsonii CL02T12C29.</title>
        <authorList>
            <consortium name="The Broad Institute Genome Sequencing Platform"/>
            <person name="Earl A."/>
            <person name="Ward D."/>
            <person name="Feldgarden M."/>
            <person name="Gevers D."/>
            <person name="Zitomersky N.L."/>
            <person name="Coyne M.J."/>
            <person name="Comstock L.E."/>
            <person name="Young S.K."/>
            <person name="Zeng Q."/>
            <person name="Gargeya S."/>
            <person name="Fitzgerald M."/>
            <person name="Haas B."/>
            <person name="Abouelleil A."/>
            <person name="Alvarado L."/>
            <person name="Arachchi H.M."/>
            <person name="Berlin A."/>
            <person name="Chapman S.B."/>
            <person name="Gearin G."/>
            <person name="Goldberg J."/>
            <person name="Griggs A."/>
            <person name="Gujja S."/>
            <person name="Hansen M."/>
            <person name="Heiman D."/>
            <person name="Howarth C."/>
            <person name="Larimer J."/>
            <person name="Lui A."/>
            <person name="MacDonald P.J.P."/>
            <person name="McCowen C."/>
            <person name="Montmayeur A."/>
            <person name="Murphy C."/>
            <person name="Neiman D."/>
            <person name="Pearson M."/>
            <person name="Priest M."/>
            <person name="Roberts A."/>
            <person name="Saif S."/>
            <person name="Shea T."/>
            <person name="Sisk P."/>
            <person name="Stolte C."/>
            <person name="Sykes S."/>
            <person name="Wortman J."/>
            <person name="Nusbaum C."/>
            <person name="Birren B."/>
        </authorList>
    </citation>
    <scope>NUCLEOTIDE SEQUENCE [LARGE SCALE GENOMIC DNA]</scope>
    <source>
        <strain evidence="1 2">CL02T12C29</strain>
    </source>
</reference>
<name>K5YCV5_9BACT</name>
<sequence length="52" mass="6172">MPINFVIGGCDYKISASNYIITITDYIITGTDYRINRHLRKNYPRQKRFFSP</sequence>